<reference evidence="2 3" key="1">
    <citation type="submission" date="2020-04" db="EMBL/GenBank/DDBJ databases">
        <title>Genome sequencing of novel species.</title>
        <authorList>
            <person name="Heo J."/>
            <person name="Kim S.-J."/>
            <person name="Kim J.-S."/>
            <person name="Hong S.-B."/>
            <person name="Kwon S.-W."/>
        </authorList>
    </citation>
    <scope>NUCLEOTIDE SEQUENCE [LARGE SCALE GENOMIC DNA]</scope>
    <source>
        <strain evidence="2 3">MFER-1</strain>
    </source>
</reference>
<evidence type="ECO:0000313" key="2">
    <source>
        <dbReference type="EMBL" id="QJD84412.1"/>
    </source>
</evidence>
<dbReference type="EMBL" id="CP051680">
    <property type="protein sequence ID" value="QJD84412.1"/>
    <property type="molecule type" value="Genomic_DNA"/>
</dbReference>
<evidence type="ECO:0000256" key="1">
    <source>
        <dbReference type="ARBA" id="ARBA00044755"/>
    </source>
</evidence>
<comment type="similarity">
    <text evidence="1">Belongs to the bactofilin family.</text>
</comment>
<dbReference type="PANTHER" id="PTHR35024">
    <property type="entry name" value="HYPOTHETICAL CYTOSOLIC PROTEIN"/>
    <property type="match status" value="1"/>
</dbReference>
<dbReference type="Proteomes" id="UP000502248">
    <property type="component" value="Chromosome"/>
</dbReference>
<proteinExistence type="inferred from homology"/>
<gene>
    <name evidence="2" type="ORF">HH215_15315</name>
</gene>
<keyword evidence="3" id="KW-1185">Reference proteome</keyword>
<evidence type="ECO:0000313" key="3">
    <source>
        <dbReference type="Proteomes" id="UP000502248"/>
    </source>
</evidence>
<dbReference type="RefSeq" id="WP_169280696.1">
    <property type="nucleotide sequence ID" value="NZ_CP051680.1"/>
</dbReference>
<organism evidence="2 3">
    <name type="scientific">Cohnella herbarum</name>
    <dbReference type="NCBI Taxonomy" id="2728023"/>
    <lineage>
        <taxon>Bacteria</taxon>
        <taxon>Bacillati</taxon>
        <taxon>Bacillota</taxon>
        <taxon>Bacilli</taxon>
        <taxon>Bacillales</taxon>
        <taxon>Paenibacillaceae</taxon>
        <taxon>Cohnella</taxon>
    </lineage>
</organism>
<name>A0A7Z2ZMS8_9BACL</name>
<protein>
    <submittedName>
        <fullName evidence="2">Polymer-forming cytoskeletal protein</fullName>
    </submittedName>
</protein>
<dbReference type="PANTHER" id="PTHR35024:SF4">
    <property type="entry name" value="POLYMER-FORMING CYTOSKELETAL PROTEIN"/>
    <property type="match status" value="1"/>
</dbReference>
<dbReference type="Pfam" id="PF04519">
    <property type="entry name" value="Bactofilin"/>
    <property type="match status" value="1"/>
</dbReference>
<dbReference type="KEGG" id="cheb:HH215_15315"/>
<accession>A0A7Z2ZMS8</accession>
<sequence>MFKNKKAKIDPNMTDTLIGEGTTFEGKIKSEAGIRVEGQMVGDIDCAGDITIGENGIARSDIRARNVVVAGQVVGNVAASGKLTIKASGQLHGNLSALELSIESGGIFQGTSKMDAKDAPVPVIAEEKIAPREPEIVKSVSPDGDAAAVFKTW</sequence>
<dbReference type="AlphaFoldDB" id="A0A7Z2ZMS8"/>
<dbReference type="InterPro" id="IPR007607">
    <property type="entry name" value="BacA/B"/>
</dbReference>